<gene>
    <name evidence="2" type="primary">OJ1785_A05.23</name>
</gene>
<accession>Q10HM2</accession>
<dbReference type="AlphaFoldDB" id="Q10HM2"/>
<reference evidence="3" key="2">
    <citation type="journal article" date="2008" name="Nucleic Acids Res.">
        <title>The rice annotation project database (RAP-DB): 2008 update.</title>
        <authorList>
            <consortium name="The rice annotation project (RAP)"/>
        </authorList>
    </citation>
    <scope>GENOME REANNOTATION</scope>
    <source>
        <strain evidence="3">cv. Nipponbare</strain>
    </source>
</reference>
<reference evidence="3" key="1">
    <citation type="journal article" date="2005" name="Nature">
        <title>The map-based sequence of the rice genome.</title>
        <authorList>
            <consortium name="International rice genome sequencing project (IRGSP)"/>
            <person name="Matsumoto T."/>
            <person name="Wu J."/>
            <person name="Kanamori H."/>
            <person name="Katayose Y."/>
            <person name="Fujisawa M."/>
            <person name="Namiki N."/>
            <person name="Mizuno H."/>
            <person name="Yamamoto K."/>
            <person name="Antonio B.A."/>
            <person name="Baba T."/>
            <person name="Sakata K."/>
            <person name="Nagamura Y."/>
            <person name="Aoki H."/>
            <person name="Arikawa K."/>
            <person name="Arita K."/>
            <person name="Bito T."/>
            <person name="Chiden Y."/>
            <person name="Fujitsuka N."/>
            <person name="Fukunaka R."/>
            <person name="Hamada M."/>
            <person name="Harada C."/>
            <person name="Hayashi A."/>
            <person name="Hijishita S."/>
            <person name="Honda M."/>
            <person name="Hosokawa S."/>
            <person name="Ichikawa Y."/>
            <person name="Idonuma A."/>
            <person name="Iijima M."/>
            <person name="Ikeda M."/>
            <person name="Ikeno M."/>
            <person name="Ito K."/>
            <person name="Ito S."/>
            <person name="Ito T."/>
            <person name="Ito Y."/>
            <person name="Ito Y."/>
            <person name="Iwabuchi A."/>
            <person name="Kamiya K."/>
            <person name="Karasawa W."/>
            <person name="Kurita K."/>
            <person name="Katagiri S."/>
            <person name="Kikuta A."/>
            <person name="Kobayashi H."/>
            <person name="Kobayashi N."/>
            <person name="Machita K."/>
            <person name="Maehara T."/>
            <person name="Masukawa M."/>
            <person name="Mizubayashi T."/>
            <person name="Mukai Y."/>
            <person name="Nagasaki H."/>
            <person name="Nagata Y."/>
            <person name="Naito S."/>
            <person name="Nakashima M."/>
            <person name="Nakama Y."/>
            <person name="Nakamichi Y."/>
            <person name="Nakamura M."/>
            <person name="Meguro A."/>
            <person name="Negishi M."/>
            <person name="Ohta I."/>
            <person name="Ohta T."/>
            <person name="Okamoto M."/>
            <person name="Ono N."/>
            <person name="Saji S."/>
            <person name="Sakaguchi M."/>
            <person name="Sakai K."/>
            <person name="Shibata M."/>
            <person name="Shimokawa T."/>
            <person name="Song J."/>
            <person name="Takazaki Y."/>
            <person name="Terasawa K."/>
            <person name="Tsugane M."/>
            <person name="Tsuji K."/>
            <person name="Ueda S."/>
            <person name="Waki K."/>
            <person name="Yamagata H."/>
            <person name="Yamamoto M."/>
            <person name="Yamamoto S."/>
            <person name="Yamane H."/>
            <person name="Yoshiki S."/>
            <person name="Yoshihara R."/>
            <person name="Yukawa K."/>
            <person name="Zhong H."/>
            <person name="Yano M."/>
            <person name="Yuan Q."/>
            <person name="Ouyang S."/>
            <person name="Liu J."/>
            <person name="Jones K.M."/>
            <person name="Gansberger K."/>
            <person name="Moffat K."/>
            <person name="Hill J."/>
            <person name="Bera J."/>
            <person name="Fadrosh D."/>
            <person name="Jin S."/>
            <person name="Johri S."/>
            <person name="Kim M."/>
            <person name="Overton L."/>
            <person name="Reardon M."/>
            <person name="Tsitrin T."/>
            <person name="Vuong H."/>
            <person name="Weaver B."/>
            <person name="Ciecko A."/>
            <person name="Tallon L."/>
            <person name="Jackson J."/>
            <person name="Pai G."/>
            <person name="Aken S.V."/>
            <person name="Utterback T."/>
            <person name="Reidmuller S."/>
            <person name="Feldblyum T."/>
            <person name="Hsiao J."/>
            <person name="Zismann V."/>
            <person name="Iobst S."/>
            <person name="de Vazeille A.R."/>
            <person name="Buell C.R."/>
            <person name="Ying K."/>
            <person name="Li Y."/>
            <person name="Lu T."/>
            <person name="Huang Y."/>
            <person name="Zhao Q."/>
            <person name="Feng Q."/>
            <person name="Zhang L."/>
            <person name="Zhu J."/>
            <person name="Weng Q."/>
            <person name="Mu J."/>
            <person name="Lu Y."/>
            <person name="Fan D."/>
            <person name="Liu Y."/>
            <person name="Guan J."/>
            <person name="Zhang Y."/>
            <person name="Yu S."/>
            <person name="Liu X."/>
            <person name="Zhang Y."/>
            <person name="Hong G."/>
            <person name="Han B."/>
            <person name="Choisne N."/>
            <person name="Demange N."/>
            <person name="Orjeda G."/>
            <person name="Samain S."/>
            <person name="Cattolico L."/>
            <person name="Pelletier E."/>
            <person name="Couloux A."/>
            <person name="Segurens B."/>
            <person name="Wincker P."/>
            <person name="D'Hont A."/>
            <person name="Scarpelli C."/>
            <person name="Weissenbach J."/>
            <person name="Salanoubat M."/>
            <person name="Quetier F."/>
            <person name="Yu Y."/>
            <person name="Kim H.R."/>
            <person name="Rambo T."/>
            <person name="Currie J."/>
            <person name="Collura K."/>
            <person name="Luo M."/>
            <person name="Yang T."/>
            <person name="Ammiraju J.S.S."/>
            <person name="Engler F."/>
            <person name="Soderlund C."/>
            <person name="Wing R.A."/>
            <person name="Palmer L.E."/>
            <person name="de la Bastide M."/>
            <person name="Spiegel L."/>
            <person name="Nascimento L."/>
            <person name="Zutavern T."/>
            <person name="O'Shaughnessy A."/>
            <person name="Dike S."/>
            <person name="Dedhia N."/>
            <person name="Preston R."/>
            <person name="Balija V."/>
            <person name="McCombie W.R."/>
            <person name="Chow T."/>
            <person name="Chen H."/>
            <person name="Chung M."/>
            <person name="Chen C."/>
            <person name="Shaw J."/>
            <person name="Wu H."/>
            <person name="Hsiao K."/>
            <person name="Chao Y."/>
            <person name="Chu M."/>
            <person name="Cheng C."/>
            <person name="Hour A."/>
            <person name="Lee P."/>
            <person name="Lin S."/>
            <person name="Lin Y."/>
            <person name="Liou J."/>
            <person name="Liu S."/>
            <person name="Hsing Y."/>
            <person name="Raghuvanshi S."/>
            <person name="Mohanty A."/>
            <person name="Bharti A.K."/>
            <person name="Gaur A."/>
            <person name="Gupta V."/>
            <person name="Kumar D."/>
            <person name="Ravi V."/>
            <person name="Vij S."/>
            <person name="Kapur A."/>
            <person name="Khurana P."/>
            <person name="Khurana P."/>
            <person name="Khurana J.P."/>
            <person name="Tyagi A.K."/>
            <person name="Gaikwad K."/>
            <person name="Singh A."/>
            <person name="Dalal V."/>
            <person name="Srivastava S."/>
            <person name="Dixit A."/>
            <person name="Pal A.K."/>
            <person name="Ghazi I.A."/>
            <person name="Yadav M."/>
            <person name="Pandit A."/>
            <person name="Bhargava A."/>
            <person name="Sureshbabu K."/>
            <person name="Batra K."/>
            <person name="Sharma T.R."/>
            <person name="Mohapatra T."/>
            <person name="Singh N.K."/>
            <person name="Messing J."/>
            <person name="Nelson A.B."/>
            <person name="Fuks G."/>
            <person name="Kavchok S."/>
            <person name="Keizer G."/>
            <person name="Linton E."/>
            <person name="Llaca V."/>
            <person name="Song R."/>
            <person name="Tanyolac B."/>
            <person name="Young S."/>
            <person name="Ho-Il K."/>
            <person name="Hahn J.H."/>
            <person name="Sangsakoo G."/>
            <person name="Vanavichit A."/>
            <person name="de Mattos Luiz.A.T."/>
            <person name="Zimmer P.D."/>
            <person name="Malone G."/>
            <person name="Dellagostin O."/>
            <person name="de Oliveira A.C."/>
            <person name="Bevan M."/>
            <person name="Bancroft I."/>
            <person name="Minx P."/>
            <person name="Cordum H."/>
            <person name="Wilson R."/>
            <person name="Cheng Z."/>
            <person name="Jin W."/>
            <person name="Jiang J."/>
            <person name="Leong S.A."/>
            <person name="Iwama H."/>
            <person name="Gojobori T."/>
            <person name="Itoh T."/>
            <person name="Niimura Y."/>
            <person name="Fujii Y."/>
            <person name="Habara T."/>
            <person name="Sakai H."/>
            <person name="Sato Y."/>
            <person name="Wilson G."/>
            <person name="Kumar K."/>
            <person name="McCouch S."/>
            <person name="Juretic N."/>
            <person name="Hoen D."/>
            <person name="Wright S."/>
            <person name="Bruskiewich R."/>
            <person name="Bureau T."/>
            <person name="Miyao A."/>
            <person name="Hirochika H."/>
            <person name="Nishikawa T."/>
            <person name="Kadowaki K."/>
            <person name="Sugiura M."/>
            <person name="Burr B."/>
            <person name="Sasaki T."/>
        </authorList>
    </citation>
    <scope>NUCLEOTIDE SEQUENCE [LARGE SCALE GENOMIC DNA]</scope>
    <source>
        <strain evidence="3">cv. Nipponbare</strain>
    </source>
</reference>
<evidence type="ECO:0000256" key="1">
    <source>
        <dbReference type="SAM" id="MobiDB-lite"/>
    </source>
</evidence>
<feature type="compositionally biased region" description="Basic and acidic residues" evidence="1">
    <location>
        <begin position="124"/>
        <end position="142"/>
    </location>
</feature>
<name>Q10HM2_ORYSJ</name>
<organism evidence="2 3">
    <name type="scientific">Oryza sativa subsp. japonica</name>
    <name type="common">Rice</name>
    <dbReference type="NCBI Taxonomy" id="39947"/>
    <lineage>
        <taxon>Eukaryota</taxon>
        <taxon>Viridiplantae</taxon>
        <taxon>Streptophyta</taxon>
        <taxon>Embryophyta</taxon>
        <taxon>Tracheophyta</taxon>
        <taxon>Spermatophyta</taxon>
        <taxon>Magnoliopsida</taxon>
        <taxon>Liliopsida</taxon>
        <taxon>Poales</taxon>
        <taxon>Poaceae</taxon>
        <taxon>BOP clade</taxon>
        <taxon>Oryzoideae</taxon>
        <taxon>Oryzeae</taxon>
        <taxon>Oryzinae</taxon>
        <taxon>Oryza</taxon>
        <taxon>Oryza sativa</taxon>
    </lineage>
</organism>
<evidence type="ECO:0000313" key="2">
    <source>
        <dbReference type="EMBL" id="AAS07193.1"/>
    </source>
</evidence>
<sequence length="171" mass="17788">MEGGGEVLLPLGSSLPARRGRGDADEVPHRWEKWRRWGGVGWRWIRHPHGRIWRGSAARGGARLGVATVARRRNAAGGSGGGPVAGSSTWQGGGGSGGAPLGSGVPAAGSDSRMARVVMAGVAGDRRTARAEGRRMRDERTPTSRSMRAAPCSGLTWQWLAPAMLAAGPHG</sequence>
<dbReference type="Proteomes" id="UP000000763">
    <property type="component" value="Chromosome 3"/>
</dbReference>
<feature type="region of interest" description="Disordered" evidence="1">
    <location>
        <begin position="74"/>
        <end position="149"/>
    </location>
</feature>
<protein>
    <submittedName>
        <fullName evidence="2">Uncharacterized protein</fullName>
    </submittedName>
</protein>
<feature type="region of interest" description="Disordered" evidence="1">
    <location>
        <begin position="1"/>
        <end position="26"/>
    </location>
</feature>
<evidence type="ECO:0000313" key="3">
    <source>
        <dbReference type="Proteomes" id="UP000000763"/>
    </source>
</evidence>
<dbReference type="EMBL" id="AC133333">
    <property type="protein sequence ID" value="AAS07193.1"/>
    <property type="molecule type" value="Genomic_DNA"/>
</dbReference>
<proteinExistence type="predicted"/>
<feature type="compositionally biased region" description="Gly residues" evidence="1">
    <location>
        <begin position="91"/>
        <end position="101"/>
    </location>
</feature>